<organism evidence="5">
    <name type="scientific">uncultured Desulfovibrio sp</name>
    <dbReference type="NCBI Taxonomy" id="167968"/>
    <lineage>
        <taxon>Bacteria</taxon>
        <taxon>Pseudomonadati</taxon>
        <taxon>Thermodesulfobacteriota</taxon>
        <taxon>Desulfovibrionia</taxon>
        <taxon>Desulfovibrionales</taxon>
        <taxon>Desulfovibrionaceae</taxon>
        <taxon>Desulfovibrio</taxon>
        <taxon>environmental samples</taxon>
    </lineage>
</organism>
<evidence type="ECO:0000256" key="2">
    <source>
        <dbReference type="ARBA" id="ARBA00023002"/>
    </source>
</evidence>
<dbReference type="Pfam" id="PF00465">
    <property type="entry name" value="Fe-ADH"/>
    <property type="match status" value="1"/>
</dbReference>
<dbReference type="RefSeq" id="WP_179980024.1">
    <property type="nucleotide sequence ID" value="NZ_LT608333.1"/>
</dbReference>
<dbReference type="InterPro" id="IPR039697">
    <property type="entry name" value="Alcohol_dehydrogenase_Fe"/>
</dbReference>
<comment type="similarity">
    <text evidence="1">Belongs to the iron-containing alcohol dehydrogenase family.</text>
</comment>
<sequence length="402" mass="42736">MWDNCCDYDTIREIRVKTTAYIGVGAIDKIDGILGNLKNEGVTSVLCVCGGHAYRASGAWDKAEAAALRQGIVLALYNRVMPNPTTDTINDAAALGRAVNAGAVLAIGGGSPLDCGKGAAVLLANPGKSAEDLFCFRFTPQKALPLVAVNLTHGTGSEVNRFAVVTVAGRNHRSIVGHDCSYPRYAIDDPALMTGLSAEQSRYVSIDALCRVVEAATTTVAGPLAVTLARETVGLVHRWLPTVLAEPQNLKARYGLCLAALQAGVVFDNSLLHMAHALEHPLSRFKKIPHGLALAMLLPAVIGECYAARPDVLAHVLEPLAPGLKGEPEEATAAAKAVENWLFSLGVKQKLLDLGVQESDVEDFCNFIEQTPSLGLLLSVAPVMSSRQRLARIYTNSLRPMP</sequence>
<accession>A0A212L3J3</accession>
<gene>
    <name evidence="5" type="primary">adhA</name>
    <name evidence="5" type="ORF">KL86DES1_20358</name>
</gene>
<dbReference type="PANTHER" id="PTHR11496:SF102">
    <property type="entry name" value="ALCOHOL DEHYDROGENASE 4"/>
    <property type="match status" value="1"/>
</dbReference>
<protein>
    <submittedName>
        <fullName evidence="5">Long-chain primary alcohol dehydrogenase AdhA</fullName>
        <ecNumber evidence="5">1.1.1.2</ecNumber>
    </submittedName>
</protein>
<dbReference type="AlphaFoldDB" id="A0A212L3J3"/>
<dbReference type="EC" id="1.1.1.2" evidence="5"/>
<evidence type="ECO:0000259" key="4">
    <source>
        <dbReference type="Pfam" id="PF25137"/>
    </source>
</evidence>
<dbReference type="GO" id="GO:0046872">
    <property type="term" value="F:metal ion binding"/>
    <property type="evidence" value="ECO:0007669"/>
    <property type="project" value="InterPro"/>
</dbReference>
<evidence type="ECO:0000313" key="5">
    <source>
        <dbReference type="EMBL" id="SCM72037.1"/>
    </source>
</evidence>
<evidence type="ECO:0000259" key="3">
    <source>
        <dbReference type="Pfam" id="PF00465"/>
    </source>
</evidence>
<dbReference type="GO" id="GO:0008106">
    <property type="term" value="F:alcohol dehydrogenase (NADP+) activity"/>
    <property type="evidence" value="ECO:0007669"/>
    <property type="project" value="UniProtKB-EC"/>
</dbReference>
<dbReference type="InterPro" id="IPR001670">
    <property type="entry name" value="ADH_Fe/GldA"/>
</dbReference>
<dbReference type="PANTHER" id="PTHR11496">
    <property type="entry name" value="ALCOHOL DEHYDROGENASE"/>
    <property type="match status" value="1"/>
</dbReference>
<dbReference type="Pfam" id="PF25137">
    <property type="entry name" value="ADH_Fe_C"/>
    <property type="match status" value="1"/>
</dbReference>
<reference evidence="5" key="1">
    <citation type="submission" date="2016-08" db="EMBL/GenBank/DDBJ databases">
        <authorList>
            <person name="Seilhamer J.J."/>
        </authorList>
    </citation>
    <scope>NUCLEOTIDE SEQUENCE</scope>
    <source>
        <strain evidence="5">86-1</strain>
    </source>
</reference>
<evidence type="ECO:0000256" key="1">
    <source>
        <dbReference type="ARBA" id="ARBA00007358"/>
    </source>
</evidence>
<dbReference type="Gene3D" id="3.40.50.1970">
    <property type="match status" value="1"/>
</dbReference>
<name>A0A212L3J3_9BACT</name>
<feature type="domain" description="Fe-containing alcohol dehydrogenase-like C-terminal" evidence="4">
    <location>
        <begin position="205"/>
        <end position="364"/>
    </location>
</feature>
<dbReference type="EMBL" id="FMJC01000002">
    <property type="protein sequence ID" value="SCM72037.1"/>
    <property type="molecule type" value="Genomic_DNA"/>
</dbReference>
<dbReference type="SUPFAM" id="SSF56796">
    <property type="entry name" value="Dehydroquinate synthase-like"/>
    <property type="match status" value="1"/>
</dbReference>
<dbReference type="Gene3D" id="1.20.1090.10">
    <property type="entry name" value="Dehydroquinate synthase-like - alpha domain"/>
    <property type="match status" value="1"/>
</dbReference>
<proteinExistence type="inferred from homology"/>
<dbReference type="GO" id="GO:0004022">
    <property type="term" value="F:alcohol dehydrogenase (NAD+) activity"/>
    <property type="evidence" value="ECO:0007669"/>
    <property type="project" value="TreeGrafter"/>
</dbReference>
<keyword evidence="2 5" id="KW-0560">Oxidoreductase</keyword>
<dbReference type="InterPro" id="IPR056798">
    <property type="entry name" value="ADH_Fe_C"/>
</dbReference>
<feature type="domain" description="Alcohol dehydrogenase iron-type/glycerol dehydrogenase GldA" evidence="3">
    <location>
        <begin position="19"/>
        <end position="190"/>
    </location>
</feature>
<dbReference type="FunFam" id="3.40.50.1970:FF:000003">
    <property type="entry name" value="Alcohol dehydrogenase, iron-containing"/>
    <property type="match status" value="1"/>
</dbReference>